<dbReference type="AntiFam" id="ANF00080">
    <property type="entry name" value="Shadow ORF (opposite dnaE)"/>
</dbReference>
<sequence length="1235" mass="134597">MSEYTLRVDSAMQNPPCHSPQRGVLLASNAARTENRLDFTEEARVRFHAHTRVQQHQLLLIAGTHEHAHIRGSLVVAQGLLQLLQVRLGHQVLGYHDGDGCGAAVIADFQDLQFLRAHVYAAVVTALHAATNRADEVVRQGGAHRLVGAGEEHDRNGCARGVFQLHGGVLVTAGLGDTARNAGEHARNGDGFAVTHVRVFTDDVVHRMACSIRERTFQATQWVVRNVQAQHVTLKVQLLTAVPLGHVGDGHRQLITQGVIHAEGAEEVELTRRFLTFDRHGRVHCRLVNEGQRTAGVAQVVESARLNERLDSALIAHLQRHLLQEVVEGLVAALLLARGNHAFDHVRAHVTDRAHTEADIVTDRGEGQGGLVHIRREHGNAHGSALVQVQRELVLVITHAGQQRSHVLLRVMRLQVRRPVRHQTVRSRVRLVERVVRERQQNIPERLNSALRVAVRNHAVVEGSVLLIQLRFLLLTHRTAQQVCLTQSVVRDLLSNRHNLLLIHDQAVGGVQNILQRLFQLGVNRLNLLLTVLTQSVVGVRVRAHRARTVQRQHCRNVLKLLGLHELQERAHRAAIELEHAEGVATRQQTVGFRVIQRQRFKIQVNASVSLNVLHRIRDDGEVTQTQEVHLNQAQALTGGVIELGDDLAVGLAAHHGNHVHEVLAGHDHARSVHAPLTFQALQALRGFEHLAVNLIDRVINEGAQICRLGVTLILFVVHVRQGDVLTHDIRRHRLGEALADRVRLVHHAGGVLERLLRLNGAEGDDLCDLLFTVLFGHVVDDFAAATIVKVHIKVGHGDAVGVEESLENQVVVERVQVGNTHRVRDHGACTGATAGTHANTVALSPVDKVGDHEEVAGEAHGGNNPHLVLSLLAHLVRHAVREAVVQALLDLLHEPGFLVFTLGHGEVRHVVRLGVELHVAAFSDFEGVLARAGNVAEEGVHFFCRAQVEVIRVEFEALGIGEGRAGLHAQQRRVGGVVFLAGVVQVVGGDEGQVQLLGEAVQVLLDVAFNVQAVVHDLAVEVVLTENIAEFARRLDRLVELAQAQASLNLAGGAAGGRNQALRVGLQHLTVHTRLVQLAFQRRNRGGTEQVVHALGSFSPHGHVGVRATTGDVVAGAVAPAHTRTVGAVRAGGQVRLHTNDGLDVVRFSLAPKVEGTKEEAVVTGRHGLHAEFFSVGEQVTQARGTVEHGVLGVHVQVRKFFGCHGYLLEVWAGGWAVNVKLCAAGYQSAGGYS</sequence>
<name>D2NU37_ROTMD</name>
<reference evidence="2" key="1">
    <citation type="submission" date="2009-07" db="EMBL/GenBank/DDBJ databases">
        <title>Complete genome sequence of Rothia mucilaginosa DJ.</title>
        <authorList>
            <person name="Yamane K."/>
            <person name="Nambu T."/>
            <person name="Mashimo C."/>
            <person name="Sugimori C."/>
            <person name="Yamanaka T."/>
            <person name="Leung K."/>
            <person name="Fukushima H."/>
        </authorList>
    </citation>
    <scope>NUCLEOTIDE SEQUENCE [LARGE SCALE GENOMIC DNA]</scope>
    <source>
        <strain evidence="2">DY-18</strain>
    </source>
</reference>
<evidence type="ECO:0000313" key="2">
    <source>
        <dbReference type="Proteomes" id="UP000001883"/>
    </source>
</evidence>
<gene>
    <name evidence="1" type="ordered locus">RMDY18_13310</name>
</gene>
<dbReference type="STRING" id="680646.RMDY18_13310"/>
<proteinExistence type="predicted"/>
<accession>D2NU37</accession>
<protein>
    <submittedName>
        <fullName evidence="1">Na+/proline symporter</fullName>
    </submittedName>
</protein>
<evidence type="ECO:0000313" key="1">
    <source>
        <dbReference type="EMBL" id="BAI65163.1"/>
    </source>
</evidence>
<reference evidence="1 2" key="3">
    <citation type="journal article" date="2010" name="Sequencing">
        <title>Complete Genome Sequence of Rothia mucilaginosa DY-18: A Clinical Isolate with Dense Meshwork-Like Structures from a Persistent Apical Periodontitis Lesion.</title>
        <authorList>
            <person name="Yamane K."/>
            <person name="Nambu T."/>
            <person name="Yamanaka T."/>
            <person name="Mashimo C."/>
            <person name="Sugimori C."/>
            <person name="Leung K.-P."/>
            <person name="Fukushima H."/>
        </authorList>
    </citation>
    <scope>NUCLEOTIDE SEQUENCE [LARGE SCALE GENOMIC DNA]</scope>
    <source>
        <strain evidence="1 2">DY-18</strain>
    </source>
</reference>
<dbReference type="AlphaFoldDB" id="D2NU37"/>
<dbReference type="KEGG" id="rmu:RMDY18_13310"/>
<reference evidence="1 2" key="2">
    <citation type="journal article" date="2010" name="J Osaka Dent Univ">
        <title>Isolation and identification of Rothia mucilaginosa from persistent apical periodontitis lesions.</title>
        <authorList>
            <person name="Yamane K."/>
            <person name="Yoshida M."/>
            <person name="Fujihira T."/>
            <person name="Baba T."/>
            <person name="Tsuji N."/>
            <person name="Hayashi H."/>
            <person name="Sugimori C."/>
            <person name="Yamanaka T."/>
            <person name="Mashimo C."/>
            <person name="Nambu T."/>
            <person name="Kawai H."/>
            <person name="Fukushima H."/>
        </authorList>
    </citation>
    <scope>NUCLEOTIDE SEQUENCE [LARGE SCALE GENOMIC DNA]</scope>
    <source>
        <strain evidence="1 2">DY-18</strain>
    </source>
</reference>
<dbReference type="EMBL" id="AP011540">
    <property type="protein sequence ID" value="BAI65163.1"/>
    <property type="molecule type" value="Genomic_DNA"/>
</dbReference>
<keyword evidence="2" id="KW-1185">Reference proteome</keyword>
<dbReference type="AntiFam" id="ANF00234">
    <property type="entry name" value="Shadow ORF (opposite dnaE1)"/>
</dbReference>
<organism evidence="1 2">
    <name type="scientific">Rothia mucilaginosa (strain DY-18)</name>
    <name type="common">Stomatococcus mucilaginosus</name>
    <dbReference type="NCBI Taxonomy" id="680646"/>
    <lineage>
        <taxon>Bacteria</taxon>
        <taxon>Bacillati</taxon>
        <taxon>Actinomycetota</taxon>
        <taxon>Actinomycetes</taxon>
        <taxon>Micrococcales</taxon>
        <taxon>Micrococcaceae</taxon>
        <taxon>Rothia</taxon>
    </lineage>
</organism>
<dbReference type="Proteomes" id="UP000001883">
    <property type="component" value="Chromosome"/>
</dbReference>
<dbReference type="HOGENOM" id="CLU_267254_0_0_11"/>